<keyword evidence="11" id="KW-1185">Reference proteome</keyword>
<keyword evidence="5" id="KW-0677">Repeat</keyword>
<keyword evidence="6" id="KW-0227">DNA damage</keyword>
<dbReference type="EMBL" id="BPVZ01000020">
    <property type="protein sequence ID" value="GKV03359.1"/>
    <property type="molecule type" value="Genomic_DNA"/>
</dbReference>
<organism evidence="10 11">
    <name type="scientific">Rubroshorea leprosula</name>
    <dbReference type="NCBI Taxonomy" id="152421"/>
    <lineage>
        <taxon>Eukaryota</taxon>
        <taxon>Viridiplantae</taxon>
        <taxon>Streptophyta</taxon>
        <taxon>Embryophyta</taxon>
        <taxon>Tracheophyta</taxon>
        <taxon>Spermatophyta</taxon>
        <taxon>Magnoliopsida</taxon>
        <taxon>eudicotyledons</taxon>
        <taxon>Gunneridae</taxon>
        <taxon>Pentapetalae</taxon>
        <taxon>rosids</taxon>
        <taxon>malvids</taxon>
        <taxon>Malvales</taxon>
        <taxon>Dipterocarpaceae</taxon>
        <taxon>Rubroshorea</taxon>
    </lineage>
</organism>
<dbReference type="InterPro" id="IPR001680">
    <property type="entry name" value="WD40_rpt"/>
</dbReference>
<dbReference type="InterPro" id="IPR015943">
    <property type="entry name" value="WD40/YVTN_repeat-like_dom_sf"/>
</dbReference>
<evidence type="ECO:0000313" key="10">
    <source>
        <dbReference type="EMBL" id="GKV03359.1"/>
    </source>
</evidence>
<evidence type="ECO:0000256" key="6">
    <source>
        <dbReference type="ARBA" id="ARBA00022763"/>
    </source>
</evidence>
<dbReference type="PANTHER" id="PTHR14773">
    <property type="entry name" value="WD REPEAT-CONTAINING PROTEIN 76"/>
    <property type="match status" value="1"/>
</dbReference>
<evidence type="ECO:0000256" key="3">
    <source>
        <dbReference type="ARBA" id="ARBA00021234"/>
    </source>
</evidence>
<dbReference type="GO" id="GO:0005634">
    <property type="term" value="C:nucleus"/>
    <property type="evidence" value="ECO:0007669"/>
    <property type="project" value="TreeGrafter"/>
</dbReference>
<feature type="compositionally biased region" description="Basic and acidic residues" evidence="9">
    <location>
        <begin position="82"/>
        <end position="92"/>
    </location>
</feature>
<evidence type="ECO:0000256" key="8">
    <source>
        <dbReference type="PROSITE-ProRule" id="PRU00221"/>
    </source>
</evidence>
<accession>A0AAV5IU46</accession>
<evidence type="ECO:0000256" key="7">
    <source>
        <dbReference type="ARBA" id="ARBA00023125"/>
    </source>
</evidence>
<dbReference type="Pfam" id="PF00400">
    <property type="entry name" value="WD40"/>
    <property type="match status" value="2"/>
</dbReference>
<evidence type="ECO:0000256" key="9">
    <source>
        <dbReference type="SAM" id="MobiDB-lite"/>
    </source>
</evidence>
<dbReference type="PROSITE" id="PS50082">
    <property type="entry name" value="WD_REPEATS_2"/>
    <property type="match status" value="1"/>
</dbReference>
<dbReference type="InterPro" id="IPR050853">
    <property type="entry name" value="WD_repeat_DNA-damage-binding"/>
</dbReference>
<evidence type="ECO:0000256" key="5">
    <source>
        <dbReference type="ARBA" id="ARBA00022737"/>
    </source>
</evidence>
<proteinExistence type="inferred from homology"/>
<protein>
    <recommendedName>
        <fullName evidence="3">WD repeat-containing protein 76</fullName>
    </recommendedName>
</protein>
<dbReference type="GO" id="GO:0006974">
    <property type="term" value="P:DNA damage response"/>
    <property type="evidence" value="ECO:0007669"/>
    <property type="project" value="UniProtKB-KW"/>
</dbReference>
<comment type="similarity">
    <text evidence="2">Belongs to the WD repeat DDB2/WDR76 family.</text>
</comment>
<comment type="function">
    <text evidence="1">Specifically binds 5-hydroxymethylcytosine (5hmC), suggesting that it acts as a specific reader of 5hmC.</text>
</comment>
<name>A0AAV5IU46_9ROSI</name>
<comment type="caution">
    <text evidence="10">The sequence shown here is derived from an EMBL/GenBank/DDBJ whole genome shotgun (WGS) entry which is preliminary data.</text>
</comment>
<reference evidence="10 11" key="1">
    <citation type="journal article" date="2021" name="Commun. Biol.">
        <title>The genome of Shorea leprosula (Dipterocarpaceae) highlights the ecological relevance of drought in aseasonal tropical rainforests.</title>
        <authorList>
            <person name="Ng K.K.S."/>
            <person name="Kobayashi M.J."/>
            <person name="Fawcett J.A."/>
            <person name="Hatakeyama M."/>
            <person name="Paape T."/>
            <person name="Ng C.H."/>
            <person name="Ang C.C."/>
            <person name="Tnah L.H."/>
            <person name="Lee C.T."/>
            <person name="Nishiyama T."/>
            <person name="Sese J."/>
            <person name="O'Brien M.J."/>
            <person name="Copetti D."/>
            <person name="Mohd Noor M.I."/>
            <person name="Ong R.C."/>
            <person name="Putra M."/>
            <person name="Sireger I.Z."/>
            <person name="Indrioko S."/>
            <person name="Kosugi Y."/>
            <person name="Izuno A."/>
            <person name="Isagi Y."/>
            <person name="Lee S.L."/>
            <person name="Shimizu K.K."/>
        </authorList>
    </citation>
    <scope>NUCLEOTIDE SEQUENCE [LARGE SCALE GENOMIC DNA]</scope>
    <source>
        <strain evidence="10">214</strain>
    </source>
</reference>
<dbReference type="GO" id="GO:2000001">
    <property type="term" value="P:regulation of DNA damage checkpoint"/>
    <property type="evidence" value="ECO:0007669"/>
    <property type="project" value="TreeGrafter"/>
</dbReference>
<dbReference type="InterPro" id="IPR019775">
    <property type="entry name" value="WD40_repeat_CS"/>
</dbReference>
<evidence type="ECO:0000256" key="4">
    <source>
        <dbReference type="ARBA" id="ARBA00022574"/>
    </source>
</evidence>
<gene>
    <name evidence="10" type="ORF">SLEP1_g15674</name>
</gene>
<sequence>MAPQKLTEYERKRLENIKRNEQMISALKIKSTATLLSAAVTKRKSAESKSYKVSPDKKQKTEAPIVIRRSLRTRGIAPDSKGLTDDFVDKPQKSVSPSKPRVLGPLSMRDAFSGDDIASNGRLVAAILSISKKPQVGVSVKKEFNGVKAGKGGSLGEKCEWSSCKKEVLECPDKLGKSETEIGADLGMPIKEENDGVNAFKYEKLSEKGNLGSCGLVMGTVKSEYKDGSVKMEKSEPRNSLDLYSLMLKPENVARILPGRIMVVKFFPCTDLRMVVAGNKFGNVSFWNVNSKDDDGIYLYRPHTGPISGISIQQSSMSKILTSCYDGFIRLMDVNREVFDLVHSTDETVFSLSQQPNDIMSLYFGEGHGGLNIWDLRAGKSSMKYMLHEDRINTIDFNPHDPNIMATSSTDGTACIWDLRSINASKRKTLKVVNHDRAVHAAYFSPSGSSLATTSFDNKVGILSGINFEDISMIDHDNQTGRWISSFRAIWGWDDSHVFIGNMTRGIDVISPAQRKIIMTLKSTHVSAIPCRFNAHPYEVGTLAGATSGGQVYICTSG</sequence>
<dbReference type="PANTHER" id="PTHR14773:SF0">
    <property type="entry name" value="WD REPEAT-CONTAINING PROTEIN 76"/>
    <property type="match status" value="1"/>
</dbReference>
<feature type="repeat" description="WD" evidence="8">
    <location>
        <begin position="385"/>
        <end position="427"/>
    </location>
</feature>
<feature type="region of interest" description="Disordered" evidence="9">
    <location>
        <begin position="76"/>
        <end position="102"/>
    </location>
</feature>
<evidence type="ECO:0000256" key="2">
    <source>
        <dbReference type="ARBA" id="ARBA00005434"/>
    </source>
</evidence>
<evidence type="ECO:0000256" key="1">
    <source>
        <dbReference type="ARBA" id="ARBA00002530"/>
    </source>
</evidence>
<dbReference type="FunFam" id="2.130.10.10:FF:000180">
    <property type="entry name" value="WD repeat-containing protein 76"/>
    <property type="match status" value="1"/>
</dbReference>
<dbReference type="SMART" id="SM00320">
    <property type="entry name" value="WD40"/>
    <property type="match status" value="3"/>
</dbReference>
<dbReference type="Proteomes" id="UP001054252">
    <property type="component" value="Unassembled WGS sequence"/>
</dbReference>
<dbReference type="AlphaFoldDB" id="A0AAV5IU46"/>
<dbReference type="InterPro" id="IPR036322">
    <property type="entry name" value="WD40_repeat_dom_sf"/>
</dbReference>
<dbReference type="PROSITE" id="PS50294">
    <property type="entry name" value="WD_REPEATS_REGION"/>
    <property type="match status" value="1"/>
</dbReference>
<dbReference type="SUPFAM" id="SSF50978">
    <property type="entry name" value="WD40 repeat-like"/>
    <property type="match status" value="1"/>
</dbReference>
<keyword evidence="4 8" id="KW-0853">WD repeat</keyword>
<dbReference type="Gene3D" id="2.130.10.10">
    <property type="entry name" value="YVTN repeat-like/Quinoprotein amine dehydrogenase"/>
    <property type="match status" value="1"/>
</dbReference>
<evidence type="ECO:0000313" key="11">
    <source>
        <dbReference type="Proteomes" id="UP001054252"/>
    </source>
</evidence>
<dbReference type="PROSITE" id="PS00678">
    <property type="entry name" value="WD_REPEATS_1"/>
    <property type="match status" value="1"/>
</dbReference>
<keyword evidence="7" id="KW-0238">DNA-binding</keyword>
<dbReference type="GO" id="GO:0003677">
    <property type="term" value="F:DNA binding"/>
    <property type="evidence" value="ECO:0007669"/>
    <property type="project" value="UniProtKB-KW"/>
</dbReference>